<keyword evidence="4" id="KW-0812">Transmembrane</keyword>
<dbReference type="Proteomes" id="UP000475249">
    <property type="component" value="Unassembled WGS sequence"/>
</dbReference>
<reference evidence="6 7" key="1">
    <citation type="submission" date="2020-01" db="EMBL/GenBank/DDBJ databases">
        <title>Bacteria diversity of Porities sp.</title>
        <authorList>
            <person name="Wang G."/>
        </authorList>
    </citation>
    <scope>NUCLEOTIDE SEQUENCE [LARGE SCALE GENOMIC DNA]</scope>
    <source>
        <strain evidence="6 7">R33</strain>
    </source>
</reference>
<evidence type="ECO:0000256" key="1">
    <source>
        <dbReference type="ARBA" id="ARBA00023015"/>
    </source>
</evidence>
<dbReference type="SUPFAM" id="SSF46785">
    <property type="entry name" value="Winged helix' DNA-binding domain"/>
    <property type="match status" value="1"/>
</dbReference>
<evidence type="ECO:0000256" key="2">
    <source>
        <dbReference type="ARBA" id="ARBA00023125"/>
    </source>
</evidence>
<accession>A0A6L9EDU1</accession>
<feature type="domain" description="HTH hxlR-type" evidence="5">
    <location>
        <begin position="12"/>
        <end position="111"/>
    </location>
</feature>
<evidence type="ECO:0000313" key="7">
    <source>
        <dbReference type="Proteomes" id="UP000475249"/>
    </source>
</evidence>
<organism evidence="6 7">
    <name type="scientific">Poritiphilus flavus</name>
    <dbReference type="NCBI Taxonomy" id="2697053"/>
    <lineage>
        <taxon>Bacteria</taxon>
        <taxon>Pseudomonadati</taxon>
        <taxon>Bacteroidota</taxon>
        <taxon>Flavobacteriia</taxon>
        <taxon>Flavobacteriales</taxon>
        <taxon>Flavobacteriaceae</taxon>
        <taxon>Poritiphilus</taxon>
    </lineage>
</organism>
<evidence type="ECO:0000259" key="5">
    <source>
        <dbReference type="PROSITE" id="PS51118"/>
    </source>
</evidence>
<dbReference type="AlphaFoldDB" id="A0A6L9EDU1"/>
<comment type="caution">
    <text evidence="6">The sequence shown here is derived from an EMBL/GenBank/DDBJ whole genome shotgun (WGS) entry which is preliminary data.</text>
</comment>
<keyword evidence="4" id="KW-1133">Transmembrane helix</keyword>
<keyword evidence="1" id="KW-0805">Transcription regulation</keyword>
<dbReference type="Pfam" id="PF01638">
    <property type="entry name" value="HxlR"/>
    <property type="match status" value="1"/>
</dbReference>
<dbReference type="InterPro" id="IPR002577">
    <property type="entry name" value="HTH_HxlR"/>
</dbReference>
<keyword evidence="2" id="KW-0238">DNA-binding</keyword>
<proteinExistence type="predicted"/>
<dbReference type="PANTHER" id="PTHR33204:SF18">
    <property type="entry name" value="TRANSCRIPTIONAL REGULATORY PROTEIN"/>
    <property type="match status" value="1"/>
</dbReference>
<gene>
    <name evidence="6" type="ORF">GTQ38_12775</name>
</gene>
<keyword evidence="4" id="KW-0472">Membrane</keyword>
<dbReference type="GO" id="GO:0003677">
    <property type="term" value="F:DNA binding"/>
    <property type="evidence" value="ECO:0007669"/>
    <property type="project" value="UniProtKB-KW"/>
</dbReference>
<keyword evidence="7" id="KW-1185">Reference proteome</keyword>
<dbReference type="PROSITE" id="PS51118">
    <property type="entry name" value="HTH_HXLR"/>
    <property type="match status" value="1"/>
</dbReference>
<dbReference type="RefSeq" id="WP_161435909.1">
    <property type="nucleotide sequence ID" value="NZ_WXYO01000005.1"/>
</dbReference>
<dbReference type="PANTHER" id="PTHR33204">
    <property type="entry name" value="TRANSCRIPTIONAL REGULATOR, MARR FAMILY"/>
    <property type="match status" value="1"/>
</dbReference>
<name>A0A6L9EDU1_9FLAO</name>
<evidence type="ECO:0000313" key="6">
    <source>
        <dbReference type="EMBL" id="NAS12885.1"/>
    </source>
</evidence>
<keyword evidence="3" id="KW-0804">Transcription</keyword>
<dbReference type="InterPro" id="IPR036388">
    <property type="entry name" value="WH-like_DNA-bd_sf"/>
</dbReference>
<feature type="transmembrane region" description="Helical" evidence="4">
    <location>
        <begin position="20"/>
        <end position="37"/>
    </location>
</feature>
<dbReference type="InterPro" id="IPR036390">
    <property type="entry name" value="WH_DNA-bd_sf"/>
</dbReference>
<protein>
    <submittedName>
        <fullName evidence="6">Transcriptional regulator</fullName>
    </submittedName>
</protein>
<sequence length="114" mass="13331">MDEKSEISKKLLPIMDTMELLSGRWKIIIMTTLYLGGRMRFNEIKRSIPRITGRVLSKDLKFLEQHDIVSRTVKDTSPITVEYELTEYGRTLDPVFKELTHWGIKHRKKIIGLG</sequence>
<dbReference type="EMBL" id="WXYO01000005">
    <property type="protein sequence ID" value="NAS12885.1"/>
    <property type="molecule type" value="Genomic_DNA"/>
</dbReference>
<evidence type="ECO:0000256" key="4">
    <source>
        <dbReference type="SAM" id="Phobius"/>
    </source>
</evidence>
<dbReference type="Gene3D" id="1.10.10.10">
    <property type="entry name" value="Winged helix-like DNA-binding domain superfamily/Winged helix DNA-binding domain"/>
    <property type="match status" value="1"/>
</dbReference>
<evidence type="ECO:0000256" key="3">
    <source>
        <dbReference type="ARBA" id="ARBA00023163"/>
    </source>
</evidence>